<dbReference type="Proteomes" id="UP000187367">
    <property type="component" value="Unassembled WGS sequence"/>
</dbReference>
<dbReference type="RefSeq" id="WP_076762830.1">
    <property type="nucleotide sequence ID" value="NZ_JARMMK010000008.1"/>
</dbReference>
<name>A0A1R1Q9U5_9BACI</name>
<dbReference type="AlphaFoldDB" id="A0A1R1Q9U5"/>
<dbReference type="EMBL" id="MTJL01000047">
    <property type="protein sequence ID" value="OMH99325.1"/>
    <property type="molecule type" value="Genomic_DNA"/>
</dbReference>
<evidence type="ECO:0000313" key="2">
    <source>
        <dbReference type="Proteomes" id="UP000187367"/>
    </source>
</evidence>
<evidence type="ECO:0000313" key="1">
    <source>
        <dbReference type="EMBL" id="OMH99325.1"/>
    </source>
</evidence>
<gene>
    <name evidence="1" type="ORF">BW143_20150</name>
</gene>
<protein>
    <recommendedName>
        <fullName evidence="3">DUF3219 family protein</fullName>
    </recommendedName>
</protein>
<comment type="caution">
    <text evidence="1">The sequence shown here is derived from an EMBL/GenBank/DDBJ whole genome shotgun (WGS) entry which is preliminary data.</text>
</comment>
<sequence length="83" mass="10135">MERELINVYLFKTGEAYPISIKHMTFSDFKTFHQYIEQYGLNYDVPDSDEREKYTIKEVDFTLVKKDVKTKVFEVYMTFKKRE</sequence>
<accession>A0A1R1Q9U5</accession>
<evidence type="ECO:0008006" key="3">
    <source>
        <dbReference type="Google" id="ProtNLM"/>
    </source>
</evidence>
<keyword evidence="2" id="KW-1185">Reference proteome</keyword>
<organism evidence="1 2">
    <name type="scientific">Bacillus swezeyi</name>
    <dbReference type="NCBI Taxonomy" id="1925020"/>
    <lineage>
        <taxon>Bacteria</taxon>
        <taxon>Bacillati</taxon>
        <taxon>Bacillota</taxon>
        <taxon>Bacilli</taxon>
        <taxon>Bacillales</taxon>
        <taxon>Bacillaceae</taxon>
        <taxon>Bacillus</taxon>
    </lineage>
</organism>
<proteinExistence type="predicted"/>
<reference evidence="1 2" key="1">
    <citation type="submission" date="2017-01" db="EMBL/GenBank/DDBJ databases">
        <title>Bacillus phylogenomics.</title>
        <authorList>
            <person name="Dunlap C."/>
        </authorList>
    </citation>
    <scope>NUCLEOTIDE SEQUENCE [LARGE SCALE GENOMIC DNA]</scope>
    <source>
        <strain evidence="1 2">NRRL B-41282</strain>
    </source>
</reference>
<accession>A0A1R1RLR2</accession>